<dbReference type="Proteomes" id="UP000785679">
    <property type="component" value="Unassembled WGS sequence"/>
</dbReference>
<dbReference type="AlphaFoldDB" id="A0A8J8P6X4"/>
<accession>A0A8J8P6X4</accession>
<evidence type="ECO:0000313" key="2">
    <source>
        <dbReference type="Proteomes" id="UP000785679"/>
    </source>
</evidence>
<sequence length="126" mass="14970">MHHGLGHIFQSLHLFYYRLSPQLSNGLQCRTLQVQQIIKKLGLTRWQECNSSQLSLYHKSKESFVRNLREGHSDSHQGSVSKSHEIRLLYFLEYRHAQVRLLSRQNYQVRTKLSWCASLLLFLKFL</sequence>
<comment type="caution">
    <text evidence="1">The sequence shown here is derived from an EMBL/GenBank/DDBJ whole genome shotgun (WGS) entry which is preliminary data.</text>
</comment>
<evidence type="ECO:0000313" key="1">
    <source>
        <dbReference type="EMBL" id="TNV88048.1"/>
    </source>
</evidence>
<reference evidence="1" key="1">
    <citation type="submission" date="2019-06" db="EMBL/GenBank/DDBJ databases">
        <authorList>
            <person name="Zheng W."/>
        </authorList>
    </citation>
    <scope>NUCLEOTIDE SEQUENCE</scope>
    <source>
        <strain evidence="1">QDHG01</strain>
    </source>
</reference>
<name>A0A8J8P6X4_HALGN</name>
<gene>
    <name evidence="1" type="ORF">FGO68_gene16002</name>
</gene>
<protein>
    <submittedName>
        <fullName evidence="1">Uncharacterized protein</fullName>
    </submittedName>
</protein>
<organism evidence="1 2">
    <name type="scientific">Halteria grandinella</name>
    <dbReference type="NCBI Taxonomy" id="5974"/>
    <lineage>
        <taxon>Eukaryota</taxon>
        <taxon>Sar</taxon>
        <taxon>Alveolata</taxon>
        <taxon>Ciliophora</taxon>
        <taxon>Intramacronucleata</taxon>
        <taxon>Spirotrichea</taxon>
        <taxon>Stichotrichia</taxon>
        <taxon>Sporadotrichida</taxon>
        <taxon>Halteriidae</taxon>
        <taxon>Halteria</taxon>
    </lineage>
</organism>
<keyword evidence="2" id="KW-1185">Reference proteome</keyword>
<dbReference type="EMBL" id="RRYP01000083">
    <property type="protein sequence ID" value="TNV88048.1"/>
    <property type="molecule type" value="Genomic_DNA"/>
</dbReference>
<proteinExistence type="predicted"/>